<feature type="compositionally biased region" description="Basic and acidic residues" evidence="1">
    <location>
        <begin position="79"/>
        <end position="88"/>
    </location>
</feature>
<sequence>MAGTPLASYSAAVGQKYNQQEAGTGQERAQSNSSKEKTRKQTKEAGHKKLSREEKTPSNACVDEFMKAFKGSKDQQTGHGKEQDDAQKQESPAELFAGMTETIFSSRMGQHSEAGKAYLQNQQVDSQVKLTPDIQKIAQQILVRAPKDGSQADVIIRLDHRSLPDTAVKISFEQSGLVVQFNTRNVNAHQTLVEHQFALKEKLEIENPGVRVVVNDQTASDGRSKGLLNFDQEEDE</sequence>
<gene>
    <name evidence="2" type="ORF">SAMN02745161_2526</name>
</gene>
<feature type="compositionally biased region" description="Basic and acidic residues" evidence="1">
    <location>
        <begin position="64"/>
        <end position="73"/>
    </location>
</feature>
<feature type="compositionally biased region" description="Polar residues" evidence="1">
    <location>
        <begin position="16"/>
        <end position="33"/>
    </location>
</feature>
<reference evidence="3" key="1">
    <citation type="submission" date="2016-11" db="EMBL/GenBank/DDBJ databases">
        <authorList>
            <person name="Varghese N."/>
            <person name="Submissions S."/>
        </authorList>
    </citation>
    <scope>NUCLEOTIDE SEQUENCE [LARGE SCALE GENOMIC DNA]</scope>
    <source>
        <strain evidence="3">DSM 17456</strain>
    </source>
</reference>
<dbReference type="STRING" id="1121457.SAMN02745161_2526"/>
<dbReference type="AlphaFoldDB" id="A0A1N6I8Z4"/>
<evidence type="ECO:0000256" key="1">
    <source>
        <dbReference type="SAM" id="MobiDB-lite"/>
    </source>
</evidence>
<proteinExistence type="predicted"/>
<feature type="region of interest" description="Disordered" evidence="1">
    <location>
        <begin position="1"/>
        <end position="90"/>
    </location>
</feature>
<evidence type="ECO:0000313" key="3">
    <source>
        <dbReference type="Proteomes" id="UP000184694"/>
    </source>
</evidence>
<dbReference type="Pfam" id="PF09483">
    <property type="entry name" value="HpaP"/>
    <property type="match status" value="1"/>
</dbReference>
<dbReference type="Proteomes" id="UP000184694">
    <property type="component" value="Unassembled WGS sequence"/>
</dbReference>
<evidence type="ECO:0000313" key="2">
    <source>
        <dbReference type="EMBL" id="SIO28435.1"/>
    </source>
</evidence>
<dbReference type="InterPro" id="IPR013390">
    <property type="entry name" value="T3SS_HpaP"/>
</dbReference>
<protein>
    <submittedName>
        <fullName evidence="2">Type III secretion protein (HpaP)</fullName>
    </submittedName>
</protein>
<dbReference type="EMBL" id="FSRG01000006">
    <property type="protein sequence ID" value="SIO28435.1"/>
    <property type="molecule type" value="Genomic_DNA"/>
</dbReference>
<dbReference type="RefSeq" id="WP_074217298.1">
    <property type="nucleotide sequence ID" value="NZ_FSRG01000006.1"/>
</dbReference>
<feature type="compositionally biased region" description="Basic and acidic residues" evidence="1">
    <location>
        <begin position="34"/>
        <end position="56"/>
    </location>
</feature>
<dbReference type="OrthoDB" id="9828911at2"/>
<keyword evidence="3" id="KW-1185">Reference proteome</keyword>
<name>A0A1N6I8Z4_9BACT</name>
<organism evidence="2 3">
    <name type="scientific">Halodesulfovibrio marinisediminis DSM 17456</name>
    <dbReference type="NCBI Taxonomy" id="1121457"/>
    <lineage>
        <taxon>Bacteria</taxon>
        <taxon>Pseudomonadati</taxon>
        <taxon>Thermodesulfobacteriota</taxon>
        <taxon>Desulfovibrionia</taxon>
        <taxon>Desulfovibrionales</taxon>
        <taxon>Desulfovibrionaceae</taxon>
        <taxon>Halodesulfovibrio</taxon>
    </lineage>
</organism>
<accession>A0A1N6I8Z4</accession>